<keyword evidence="6" id="KW-1185">Reference proteome</keyword>
<feature type="domain" description="Apiosidase-like catalytic" evidence="2">
    <location>
        <begin position="135"/>
        <end position="392"/>
    </location>
</feature>
<feature type="domain" description="DUF5605" evidence="4">
    <location>
        <begin position="447"/>
        <end position="531"/>
    </location>
</feature>
<dbReference type="SUPFAM" id="SSF51445">
    <property type="entry name" value="(Trans)glycosidases"/>
    <property type="match status" value="1"/>
</dbReference>
<evidence type="ECO:0000259" key="3">
    <source>
        <dbReference type="Pfam" id="PF16586"/>
    </source>
</evidence>
<protein>
    <submittedName>
        <fullName evidence="5">DUF5060 domain-containing protein</fullName>
    </submittedName>
</protein>
<evidence type="ECO:0000313" key="6">
    <source>
        <dbReference type="Proteomes" id="UP001606300"/>
    </source>
</evidence>
<dbReference type="EMBL" id="JBIGHY010000008">
    <property type="protein sequence ID" value="MFG6416158.1"/>
    <property type="molecule type" value="Genomic_DNA"/>
</dbReference>
<dbReference type="RefSeq" id="WP_394472227.1">
    <property type="nucleotide sequence ID" value="NZ_JBIGHY010000008.1"/>
</dbReference>
<gene>
    <name evidence="5" type="ORF">ACG02S_19885</name>
</gene>
<evidence type="ECO:0000313" key="5">
    <source>
        <dbReference type="EMBL" id="MFG6416158.1"/>
    </source>
</evidence>
<feature type="signal peptide" evidence="1">
    <location>
        <begin position="1"/>
        <end position="25"/>
    </location>
</feature>
<dbReference type="Gene3D" id="2.60.40.10">
    <property type="entry name" value="Immunoglobulins"/>
    <property type="match status" value="1"/>
</dbReference>
<dbReference type="Gene3D" id="2.60.40.3950">
    <property type="match status" value="1"/>
</dbReference>
<dbReference type="Gene3D" id="3.20.20.80">
    <property type="entry name" value="Glycosidases"/>
    <property type="match status" value="1"/>
</dbReference>
<dbReference type="Pfam" id="PF18310">
    <property type="entry name" value="DUF5605"/>
    <property type="match status" value="1"/>
</dbReference>
<evidence type="ECO:0000256" key="1">
    <source>
        <dbReference type="SAM" id="SignalP"/>
    </source>
</evidence>
<dbReference type="Pfam" id="PF13204">
    <property type="entry name" value="Apiosidase"/>
    <property type="match status" value="1"/>
</dbReference>
<dbReference type="PANTHER" id="PTHR37836:SF2">
    <property type="entry name" value="DUF4038 DOMAIN-CONTAINING PROTEIN"/>
    <property type="match status" value="1"/>
</dbReference>
<organism evidence="5 6">
    <name type="scientific">Pelomonas dachongensis</name>
    <dbReference type="NCBI Taxonomy" id="3299029"/>
    <lineage>
        <taxon>Bacteria</taxon>
        <taxon>Pseudomonadati</taxon>
        <taxon>Pseudomonadota</taxon>
        <taxon>Betaproteobacteria</taxon>
        <taxon>Burkholderiales</taxon>
        <taxon>Sphaerotilaceae</taxon>
        <taxon>Roseateles</taxon>
    </lineage>
</organism>
<accession>A0ABW7ERP1</accession>
<dbReference type="Proteomes" id="UP001606300">
    <property type="component" value="Unassembled WGS sequence"/>
</dbReference>
<proteinExistence type="predicted"/>
<name>A0ABW7ERP1_9BURK</name>
<comment type="caution">
    <text evidence="5">The sequence shown here is derived from an EMBL/GenBank/DDBJ whole genome shotgun (WGS) entry which is preliminary data.</text>
</comment>
<sequence length="547" mass="61871">MMQIRLTAWLWMACLLSGLLAPAGATTQPAQPPSPPAVVEQWGLFEISLPGPADGNPFTEVQLSGRFTNGTQTVDVDGFYDGEGVYKLRFMPPRQGRWTWVTHSNRWPLTNKQGEFTASPPKAGNHGPVGVRFQHHFGYADGTPYKSIGTTMYSWAHRGEALETQTLKALAASPFNKVRMLVFPQTAGVDKHPPTLWPFAGTPPKNWDYTRFNPAFFRHLEQRVGQLRDLGIEADLILHHPYDDKREWGLDNMPREVDDRYARYLVARLAAYRNVWWSLANEFDFIRTKTDADWQHLGRLIQQIDPYGHLRSIHNGKRMYNQAEDWITHVSMQHGMAAAEANRAVLFREAWRKPVVFDELKYEGRHDRRWAQLTGRQMVHAFWSVTIAGSYGGHSEFIPDPLDGTIWLAQGKQLRGESPPRLAFLKTILDAAPLEGIDPIDAFEDLFIAGQPGRHYLVYFGDRAPTEWLPKLYLTGLRDGQRFKAEIIDTWAMTITPVKASLQFKPQGRYNFVAAQPIKLPGQPGIALRLTALDTPAGAAARPALDD</sequence>
<dbReference type="InterPro" id="IPR041239">
    <property type="entry name" value="DUF5605"/>
</dbReference>
<dbReference type="InterPro" id="IPR032260">
    <property type="entry name" value="DUF5060"/>
</dbReference>
<feature type="chain" id="PRO_5046441487" evidence="1">
    <location>
        <begin position="26"/>
        <end position="547"/>
    </location>
</feature>
<feature type="domain" description="DUF5060" evidence="3">
    <location>
        <begin position="39"/>
        <end position="105"/>
    </location>
</feature>
<evidence type="ECO:0000259" key="4">
    <source>
        <dbReference type="Pfam" id="PF18310"/>
    </source>
</evidence>
<dbReference type="InterPro" id="IPR017853">
    <property type="entry name" value="GH"/>
</dbReference>
<dbReference type="Pfam" id="PF16586">
    <property type="entry name" value="DUF5060"/>
    <property type="match status" value="1"/>
</dbReference>
<dbReference type="InterPro" id="IPR025277">
    <property type="entry name" value="Apiosidase-like_cat_dom"/>
</dbReference>
<dbReference type="InterPro" id="IPR013783">
    <property type="entry name" value="Ig-like_fold"/>
</dbReference>
<evidence type="ECO:0000259" key="2">
    <source>
        <dbReference type="Pfam" id="PF13204"/>
    </source>
</evidence>
<dbReference type="PANTHER" id="PTHR37836">
    <property type="entry name" value="LMO1036 PROTEIN"/>
    <property type="match status" value="1"/>
</dbReference>
<reference evidence="5 6" key="1">
    <citation type="submission" date="2024-09" db="EMBL/GenBank/DDBJ databases">
        <title>Novel species of the genus Pelomonas and Roseateles isolated from streams.</title>
        <authorList>
            <person name="Lu H."/>
        </authorList>
    </citation>
    <scope>NUCLEOTIDE SEQUENCE [LARGE SCALE GENOMIC DNA]</scope>
    <source>
        <strain evidence="5 6">DC23W</strain>
    </source>
</reference>
<keyword evidence="1" id="KW-0732">Signal</keyword>